<reference evidence="4 5" key="1">
    <citation type="journal article" date="2007" name="Appl. Environ. Microbiol.">
        <title>Rhizobial factors required for stem nodule maturation and maintenance in Sesbania rostrata-Azorhizobium caulinodans ORS571 symbiosis.</title>
        <authorList>
            <person name="Suzuki S."/>
            <person name="Aono T."/>
            <person name="Lee KB."/>
            <person name="Suzuki T."/>
            <person name="Liu CT."/>
            <person name="Miwa H."/>
            <person name="Wakao S."/>
            <person name="Iki T."/>
            <person name="Oyaizu H."/>
        </authorList>
    </citation>
    <scope>NUCLEOTIDE SEQUENCE [LARGE SCALE GENOMIC DNA]</scope>
    <source>
        <strain evidence="5">ATCC 43989 / DSM 5975 / JCM 20966 / LMG 6465 / NBRC 14845 / NCIMB 13405 / ORS 571</strain>
    </source>
</reference>
<protein>
    <recommendedName>
        <fullName evidence="1">Cell division coordinator CpoB</fullName>
    </recommendedName>
</protein>
<evidence type="ECO:0000313" key="4">
    <source>
        <dbReference type="EMBL" id="BAF86524.1"/>
    </source>
</evidence>
<reference evidence="4 5" key="6">
    <citation type="journal article" date="2011" name="Appl. Environ. Microbiol.">
        <title>Involvement of the azorhizobial chromosome partition gene (parA) in the onset of bacteroid differentiation during Sesbania rostrata stem nodule development.</title>
        <authorList>
            <person name="Liu CT."/>
            <person name="Lee KB."/>
            <person name="Wang YS."/>
            <person name="Peng MH."/>
            <person name="Lee KT."/>
            <person name="Suzuki S."/>
            <person name="Suzuki T."/>
            <person name="Oyaizu H."/>
        </authorList>
    </citation>
    <scope>NUCLEOTIDE SEQUENCE [LARGE SCALE GENOMIC DNA]</scope>
    <source>
        <strain evidence="5">ATCC 43989 / DSM 5975 / JCM 20966 / LMG 6465 / NBRC 14845 / NCIMB 13405 / ORS 571</strain>
    </source>
</reference>
<accession>A8IMC2</accession>
<dbReference type="KEGG" id="azc:AZC_0526"/>
<feature type="compositionally biased region" description="Low complexity" evidence="3">
    <location>
        <begin position="94"/>
        <end position="109"/>
    </location>
</feature>
<gene>
    <name evidence="1" type="primary">cpoB</name>
    <name evidence="4" type="ordered locus">AZC_0526</name>
</gene>
<name>A8IMC2_AZOC5</name>
<keyword evidence="5" id="KW-1185">Reference proteome</keyword>
<dbReference type="HAMAP" id="MF_02066">
    <property type="entry name" value="CpoB"/>
    <property type="match status" value="1"/>
</dbReference>
<dbReference type="GO" id="GO:0043093">
    <property type="term" value="P:FtsZ-dependent cytokinesis"/>
    <property type="evidence" value="ECO:0007669"/>
    <property type="project" value="UniProtKB-UniRule"/>
</dbReference>
<comment type="similarity">
    <text evidence="1">Belongs to the CpoB family.</text>
</comment>
<reference evidence="4 5" key="3">
    <citation type="journal article" date="2008" name="BMC Genomics">
        <title>The genome of the versatile nitrogen fixer Azorhizobium caulinodans ORS571.</title>
        <authorList>
            <person name="Lee KB."/>
            <person name="Backer P.D."/>
            <person name="Aono T."/>
            <person name="Liu CT."/>
            <person name="Suzuki S."/>
            <person name="Suzuki T."/>
            <person name="Kaneko T."/>
            <person name="Yamada M."/>
            <person name="Tabata S."/>
            <person name="Kupfer D.M."/>
            <person name="Najar F.Z."/>
            <person name="Wiley G.B."/>
            <person name="Roe B."/>
            <person name="Binnewies T.T."/>
            <person name="Ussery D.W."/>
            <person name="D'Haeze W."/>
            <person name="Herder J.D."/>
            <person name="Gevers D."/>
            <person name="Vereecke D."/>
            <person name="Holsters M."/>
            <person name="Oyaizu H."/>
        </authorList>
    </citation>
    <scope>NUCLEOTIDE SEQUENCE [LARGE SCALE GENOMIC DNA]</scope>
    <source>
        <strain evidence="5">ATCC 43989 / DSM 5975 / JCM 20966 / LMG 6465 / NBRC 14845 / NCIMB 13405 / ORS 571</strain>
    </source>
</reference>
<organism evidence="4 5">
    <name type="scientific">Azorhizobium caulinodans (strain ATCC 43989 / DSM 5975 / JCM 20966 / LMG 6465 / NBRC 14845 / NCIMB 13405 / ORS 571)</name>
    <dbReference type="NCBI Taxonomy" id="438753"/>
    <lineage>
        <taxon>Bacteria</taxon>
        <taxon>Pseudomonadati</taxon>
        <taxon>Pseudomonadota</taxon>
        <taxon>Alphaproteobacteria</taxon>
        <taxon>Hyphomicrobiales</taxon>
        <taxon>Xanthobacteraceae</taxon>
        <taxon>Azorhizobium</taxon>
    </lineage>
</organism>
<dbReference type="STRING" id="438753.AZC_0526"/>
<reference evidence="4 5" key="4">
    <citation type="journal article" date="2009" name="Appl. Environ. Microbiol.">
        <title>Comparative genome-wide transcriptional profiling of Azorhizobium caulinodans ORS571 grown under free-living and symbiotic conditions.</title>
        <authorList>
            <person name="Tsukada S."/>
            <person name="Aono T."/>
            <person name="Akiba N."/>
            <person name="Lee KB."/>
            <person name="Liu CT."/>
            <person name="Toyazaki H."/>
            <person name="Oyaizu H."/>
        </authorList>
    </citation>
    <scope>NUCLEOTIDE SEQUENCE [LARGE SCALE GENOMIC DNA]</scope>
    <source>
        <strain evidence="5">ATCC 43989 / DSM 5975 / JCM 20966 / LMG 6465 / NBRC 14845 / NCIMB 13405 / ORS 571</strain>
    </source>
</reference>
<dbReference type="Pfam" id="PF13432">
    <property type="entry name" value="TPR_16"/>
    <property type="match status" value="1"/>
</dbReference>
<dbReference type="PROSITE" id="PS50005">
    <property type="entry name" value="TPR"/>
    <property type="match status" value="1"/>
</dbReference>
<feature type="signal peptide" evidence="1">
    <location>
        <begin position="1"/>
        <end position="32"/>
    </location>
</feature>
<dbReference type="GO" id="GO:0030288">
    <property type="term" value="C:outer membrane-bounded periplasmic space"/>
    <property type="evidence" value="ECO:0007669"/>
    <property type="project" value="UniProtKB-UniRule"/>
</dbReference>
<dbReference type="EMBL" id="AP009384">
    <property type="protein sequence ID" value="BAF86524.1"/>
    <property type="molecule type" value="Genomic_DNA"/>
</dbReference>
<dbReference type="HOGENOM" id="CLU_044315_0_1_5"/>
<reference evidence="4 5" key="5">
    <citation type="journal article" date="2010" name="Appl. Environ. Microbiol.">
        <title>phrR-like gene praR of Azorhizobium caulinodans ORS571 is essential for symbiosis with Sesbania rostrata and is involved in expression of reb genes.</title>
        <authorList>
            <person name="Akiba N."/>
            <person name="Aono T."/>
            <person name="Toyazaki H."/>
            <person name="Sato S."/>
            <person name="Oyaizu H."/>
        </authorList>
    </citation>
    <scope>NUCLEOTIDE SEQUENCE [LARGE SCALE GENOMIC DNA]</scope>
    <source>
        <strain evidence="5">ATCC 43989 / DSM 5975 / JCM 20966 / LMG 6465 / NBRC 14845 / NCIMB 13405 / ORS 571</strain>
    </source>
</reference>
<keyword evidence="1" id="KW-0574">Periplasm</keyword>
<dbReference type="SUPFAM" id="SSF48452">
    <property type="entry name" value="TPR-like"/>
    <property type="match status" value="1"/>
</dbReference>
<dbReference type="SMART" id="SM00028">
    <property type="entry name" value="TPR"/>
    <property type="match status" value="3"/>
</dbReference>
<keyword evidence="1" id="KW-0732">Signal</keyword>
<dbReference type="InterPro" id="IPR011990">
    <property type="entry name" value="TPR-like_helical_dom_sf"/>
</dbReference>
<evidence type="ECO:0000256" key="1">
    <source>
        <dbReference type="HAMAP-Rule" id="MF_02066"/>
    </source>
</evidence>
<evidence type="ECO:0000313" key="5">
    <source>
        <dbReference type="Proteomes" id="UP000000270"/>
    </source>
</evidence>
<dbReference type="AlphaFoldDB" id="A8IMC2"/>
<keyword evidence="1" id="KW-0175">Coiled coil</keyword>
<keyword evidence="1" id="KW-0131">Cell cycle</keyword>
<dbReference type="Pfam" id="PF13174">
    <property type="entry name" value="TPR_6"/>
    <property type="match status" value="1"/>
</dbReference>
<proteinExistence type="inferred from homology"/>
<reference evidence="5" key="2">
    <citation type="submission" date="2007-04" db="EMBL/GenBank/DDBJ databases">
        <title>Complete genome sequence of the nitrogen-fixing bacterium Azorhizobium caulinodans ORS571.</title>
        <authorList>
            <person name="Lee K.B."/>
            <person name="Backer P.D."/>
            <person name="Aono T."/>
            <person name="Liu C.T."/>
            <person name="Suzuki S."/>
            <person name="Suzuki T."/>
            <person name="Kaneko T."/>
            <person name="Yamada M."/>
            <person name="Tabata S."/>
            <person name="Kupfer D.M."/>
            <person name="Najar F.Z."/>
            <person name="Wiley G.B."/>
            <person name="Roe B."/>
            <person name="Binnewies T."/>
            <person name="Ussery D."/>
            <person name="Vereecke D."/>
            <person name="Gevers D."/>
            <person name="Holsters M."/>
            <person name="Oyaizu H."/>
        </authorList>
    </citation>
    <scope>NUCLEOTIDE SEQUENCE [LARGE SCALE GENOMIC DNA]</scope>
    <source>
        <strain evidence="5">ATCC 43989 / DSM 5975 / JCM 20966 / LMG 6465 / NBRC 14845 / NCIMB 13405 / ORS 571</strain>
    </source>
</reference>
<dbReference type="InterPro" id="IPR014162">
    <property type="entry name" value="CpoB_C"/>
</dbReference>
<dbReference type="eggNOG" id="COG1729">
    <property type="taxonomic scope" value="Bacteria"/>
</dbReference>
<dbReference type="NCBIfam" id="TIGR02795">
    <property type="entry name" value="tol_pal_ybgF"/>
    <property type="match status" value="1"/>
</dbReference>
<sequence length="306" mass="32763" precursor="true">MFSAYGAMKHSALVKIALLAATAALLTGPALAQQSGNGLFGDIFKPPANVQNDTVANQQSELLMRVERIENQLRVLTGQIEQLQYRNQQLEQQLGARGAGGVPPAAATAPRPPVTPPVASGGRRSDAFEPSEDPAAPGVPQPLGSPTSASVAPPRPAGAPLDIGSGAQRPPVAAGVAAASTPKDLYDLGYSYVQRQDYPQAEQTFKQFLQTYPTDRLTPDATFMLGETLYLRQTYKEAAEQFLQVSTKYPNFTRAPDALLRLGQSLAALNEREAACATFAEVDRKFPRATSNVRQAVEREQKRAGC</sequence>
<keyword evidence="2" id="KW-0802">TPR repeat</keyword>
<comment type="function">
    <text evidence="1">Mediates coordination of peptidoglycan synthesis and outer membrane constriction during cell division.</text>
</comment>
<feature type="chain" id="PRO_5009990727" description="Cell division coordinator CpoB" evidence="1">
    <location>
        <begin position="33"/>
        <end position="306"/>
    </location>
</feature>
<feature type="region of interest" description="Disordered" evidence="3">
    <location>
        <begin position="94"/>
        <end position="166"/>
    </location>
</feature>
<evidence type="ECO:0000256" key="2">
    <source>
        <dbReference type="PROSITE-ProRule" id="PRU00339"/>
    </source>
</evidence>
<dbReference type="InterPro" id="IPR019734">
    <property type="entry name" value="TPR_rpt"/>
</dbReference>
<dbReference type="Proteomes" id="UP000000270">
    <property type="component" value="Chromosome"/>
</dbReference>
<evidence type="ECO:0000256" key="3">
    <source>
        <dbReference type="SAM" id="MobiDB-lite"/>
    </source>
</evidence>
<feature type="repeat" description="TPR" evidence="2">
    <location>
        <begin position="182"/>
        <end position="215"/>
    </location>
</feature>
<dbReference type="InterPro" id="IPR034706">
    <property type="entry name" value="CpoB"/>
</dbReference>
<feature type="coiled-coil region" evidence="1">
    <location>
        <begin position="66"/>
        <end position="93"/>
    </location>
</feature>
<keyword evidence="1" id="KW-0132">Cell division</keyword>
<dbReference type="Gene3D" id="1.25.40.10">
    <property type="entry name" value="Tetratricopeptide repeat domain"/>
    <property type="match status" value="1"/>
</dbReference>
<comment type="subcellular location">
    <subcellularLocation>
        <location evidence="1">Periplasm</location>
    </subcellularLocation>
</comment>